<dbReference type="EMBL" id="LVKK01000077">
    <property type="protein sequence ID" value="OAG37133.1"/>
    <property type="molecule type" value="Genomic_DNA"/>
</dbReference>
<dbReference type="GeneID" id="34603811"/>
<evidence type="ECO:0000256" key="1">
    <source>
        <dbReference type="SAM" id="Coils"/>
    </source>
</evidence>
<reference evidence="3 4" key="1">
    <citation type="submission" date="2016-03" db="EMBL/GenBank/DDBJ databases">
        <title>Draft genome sequence of the Fonsecaea monophora CBS 269.37.</title>
        <authorList>
            <person name="Bombassaro A."/>
            <person name="Vinicius W.A."/>
            <person name="De Hoog S."/>
            <person name="Sun J."/>
            <person name="Souza E.M."/>
            <person name="Raittz R.T."/>
            <person name="Costa F."/>
            <person name="Leao A.C."/>
            <person name="Tadra-Sfeir M.Z."/>
            <person name="Baura V."/>
            <person name="Balsanelli E."/>
            <person name="Pedrosa F.O."/>
            <person name="Moreno L.F."/>
            <person name="Steffens M.B."/>
            <person name="Xi L."/>
            <person name="Bocca A.L."/>
            <person name="Felipe M.S."/>
            <person name="Teixeira M."/>
            <person name="Telles Filho F.Q."/>
            <person name="Azevedo C.M."/>
            <person name="Gomes R."/>
            <person name="Vicente V.A."/>
        </authorList>
    </citation>
    <scope>NUCLEOTIDE SEQUENCE [LARGE SCALE GENOMIC DNA]</scope>
    <source>
        <strain evidence="3 4">CBS 269.37</strain>
    </source>
</reference>
<organism evidence="3 4">
    <name type="scientific">Fonsecaea monophora</name>
    <dbReference type="NCBI Taxonomy" id="254056"/>
    <lineage>
        <taxon>Eukaryota</taxon>
        <taxon>Fungi</taxon>
        <taxon>Dikarya</taxon>
        <taxon>Ascomycota</taxon>
        <taxon>Pezizomycotina</taxon>
        <taxon>Eurotiomycetes</taxon>
        <taxon>Chaetothyriomycetidae</taxon>
        <taxon>Chaetothyriales</taxon>
        <taxon>Herpotrichiellaceae</taxon>
        <taxon>Fonsecaea</taxon>
    </lineage>
</organism>
<gene>
    <name evidence="3" type="ORF">AYO21_08668</name>
</gene>
<feature type="region of interest" description="Disordered" evidence="2">
    <location>
        <begin position="291"/>
        <end position="334"/>
    </location>
</feature>
<feature type="region of interest" description="Disordered" evidence="2">
    <location>
        <begin position="147"/>
        <end position="209"/>
    </location>
</feature>
<evidence type="ECO:0000313" key="4">
    <source>
        <dbReference type="Proteomes" id="UP000077002"/>
    </source>
</evidence>
<dbReference type="PANTHER" id="PTHR37012:SF2">
    <property type="entry name" value="BZIP DOMAIN-CONTAINING PROTEIN-RELATED"/>
    <property type="match status" value="1"/>
</dbReference>
<evidence type="ECO:0008006" key="5">
    <source>
        <dbReference type="Google" id="ProtNLM"/>
    </source>
</evidence>
<dbReference type="Pfam" id="PF11905">
    <property type="entry name" value="DUF3425"/>
    <property type="match status" value="1"/>
</dbReference>
<comment type="caution">
    <text evidence="3">The sequence shown here is derived from an EMBL/GenBank/DDBJ whole genome shotgun (WGS) entry which is preliminary data.</text>
</comment>
<dbReference type="OrthoDB" id="4356994at2759"/>
<sequence length="555" mass="60812">MTDPATPVPGDTIEGETAAEARSLRRKCKASTMDSTKLMRKRATDRRSQQAFRERTKLKIAALEEEVAKMSQNAEKMSRELHEVTLQRNSLSTECLEWKEKAGLASELEAEVHAMARRLDQLRTKKPFSDAGLSSIRPALPTGILPTIHCDITPRRSDQDQDANDYALAPSPARSNTGAAMEMQSSPPLPQPSGLSSCEGPTERSASYEATSFAPGAACLTSFPHPQNEDVRTDFLSEGVSFDPVCFPVSMGHASPRHEDAHTLRRTSQDPLNDELSEPVTADEVSIDLSAHGATGDVSVRSPVQVPDPSIPDEMQLQPLSTEQSSRWPGGWSPTSSNQVDLCEQLPYNLKPVIPSDRILQGLIASQRGAAAEGIPWDELLGPELPCWDVLVGAPSRLCGHPICRAVFDIVKAYTGYSRLPERVASVYTMYSSVMEEIREDALVDASTGNPTATRVRPSVREILVKDQELYHVEEFGAFHSTSVSVNWPYSSDCVLITSRGGAAKEDETVLSLNPAFEEHIRDLRNWTIGSRFTQKYPELAAAIEQDIGDGSIEE</sequence>
<feature type="coiled-coil region" evidence="1">
    <location>
        <begin position="53"/>
        <end position="125"/>
    </location>
</feature>
<dbReference type="InterPro" id="IPR046347">
    <property type="entry name" value="bZIP_sf"/>
</dbReference>
<name>A0A177EYK2_9EURO</name>
<feature type="compositionally biased region" description="Polar residues" evidence="2">
    <location>
        <begin position="318"/>
        <end position="334"/>
    </location>
</feature>
<evidence type="ECO:0000313" key="3">
    <source>
        <dbReference type="EMBL" id="OAG37133.1"/>
    </source>
</evidence>
<dbReference type="GO" id="GO:0003700">
    <property type="term" value="F:DNA-binding transcription factor activity"/>
    <property type="evidence" value="ECO:0007669"/>
    <property type="project" value="InterPro"/>
</dbReference>
<keyword evidence="1" id="KW-0175">Coiled coil</keyword>
<proteinExistence type="predicted"/>
<feature type="region of interest" description="Disordered" evidence="2">
    <location>
        <begin position="1"/>
        <end position="50"/>
    </location>
</feature>
<dbReference type="Proteomes" id="UP000077002">
    <property type="component" value="Unassembled WGS sequence"/>
</dbReference>
<accession>A0A177EYK2</accession>
<dbReference type="RefSeq" id="XP_022509085.1">
    <property type="nucleotide sequence ID" value="XM_022658611.1"/>
</dbReference>
<protein>
    <recommendedName>
        <fullName evidence="5">BZIP domain-containing protein</fullName>
    </recommendedName>
</protein>
<keyword evidence="4" id="KW-1185">Reference proteome</keyword>
<feature type="region of interest" description="Disordered" evidence="2">
    <location>
        <begin position="253"/>
        <end position="275"/>
    </location>
</feature>
<evidence type="ECO:0000256" key="2">
    <source>
        <dbReference type="SAM" id="MobiDB-lite"/>
    </source>
</evidence>
<dbReference type="SUPFAM" id="SSF57959">
    <property type="entry name" value="Leucine zipper domain"/>
    <property type="match status" value="1"/>
</dbReference>
<dbReference type="CDD" id="cd14688">
    <property type="entry name" value="bZIP_YAP"/>
    <property type="match status" value="1"/>
</dbReference>
<dbReference type="InterPro" id="IPR021833">
    <property type="entry name" value="DUF3425"/>
</dbReference>
<dbReference type="PANTHER" id="PTHR37012">
    <property type="entry name" value="B-ZIP TRANSCRIPTION FACTOR (EUROFUNG)-RELATED"/>
    <property type="match status" value="1"/>
</dbReference>
<dbReference type="AlphaFoldDB" id="A0A177EYK2"/>